<gene>
    <name evidence="4" type="ORF">AK830_g49</name>
</gene>
<feature type="region of interest" description="Disordered" evidence="2">
    <location>
        <begin position="1"/>
        <end position="57"/>
    </location>
</feature>
<evidence type="ECO:0000313" key="4">
    <source>
        <dbReference type="EMBL" id="KPM46525.1"/>
    </source>
</evidence>
<proteinExistence type="predicted"/>
<accession>A0A0P7BMH2</accession>
<feature type="compositionally biased region" description="Polar residues" evidence="2">
    <location>
        <begin position="46"/>
        <end position="56"/>
    </location>
</feature>
<feature type="region of interest" description="Disordered" evidence="2">
    <location>
        <begin position="850"/>
        <end position="869"/>
    </location>
</feature>
<feature type="region of interest" description="Disordered" evidence="2">
    <location>
        <begin position="507"/>
        <end position="536"/>
    </location>
</feature>
<feature type="region of interest" description="Disordered" evidence="2">
    <location>
        <begin position="99"/>
        <end position="146"/>
    </location>
</feature>
<keyword evidence="1" id="KW-0175">Coiled coil</keyword>
<keyword evidence="3" id="KW-1133">Transmembrane helix</keyword>
<dbReference type="AlphaFoldDB" id="A0A0P7BMH2"/>
<reference evidence="4 5" key="1">
    <citation type="submission" date="2015-09" db="EMBL/GenBank/DDBJ databases">
        <title>Draft genome of a European isolate of the apple canker pathogen Neonectria ditissima.</title>
        <authorList>
            <person name="Gomez-Cortecero A."/>
            <person name="Harrison R.J."/>
            <person name="Armitage A.D."/>
        </authorList>
    </citation>
    <scope>NUCLEOTIDE SEQUENCE [LARGE SCALE GENOMIC DNA]</scope>
    <source>
        <strain evidence="4 5">R09/05</strain>
    </source>
</reference>
<dbReference type="EMBL" id="LKCW01000001">
    <property type="protein sequence ID" value="KPM46525.1"/>
    <property type="molecule type" value="Genomic_DNA"/>
</dbReference>
<evidence type="ECO:0000256" key="2">
    <source>
        <dbReference type="SAM" id="MobiDB-lite"/>
    </source>
</evidence>
<feature type="coiled-coil region" evidence="1">
    <location>
        <begin position="711"/>
        <end position="738"/>
    </location>
</feature>
<feature type="compositionally biased region" description="Low complexity" evidence="2">
    <location>
        <begin position="513"/>
        <end position="527"/>
    </location>
</feature>
<feature type="compositionally biased region" description="Basic and acidic residues" evidence="2">
    <location>
        <begin position="114"/>
        <end position="124"/>
    </location>
</feature>
<evidence type="ECO:0000256" key="1">
    <source>
        <dbReference type="SAM" id="Coils"/>
    </source>
</evidence>
<keyword evidence="3" id="KW-0472">Membrane</keyword>
<sequence length="869" mass="98663">MPKAPSPRRSERLKRRYRPMDRDDSPRTSTPPITRGRRHREAARQATDNQDPSSPMATIRLAVQPRPADAPLELELRFQRQTSRLETTPVQVYLRTPDRATFHRLAGPSAPGKRRLDSGEEPRVSAKRRRSTSPPSGGGGTGDAGTEEVQFEARGEQNASEEMPGDGYVVDLGLVSIFPAAPQNGQGYYVSEAPLRRVIPVILVVFPAMCVFFIVINVATMVFHSNPVLRPAMHRPRHISLQPVDWFEQAMWLEVRLSSMARMTLLGERELEEPVWQCLPGLRPTHGPLHSLDSATTAQTSYQKWDPRSPFYPRYKPWETTSTGVYVPEFYFARDVETVAFQVLDDLDTIANHGPPWFLFKKGTSTQFRWSTSMTQFVAPHEALPTLDDDTWCDDSTIDGMPPTSPGDPHPFPTARPFTTRWICNLEPGVQELRANFTWIIQRLAAPGAAMSAENDVLSWQGFTGRRSSTLVGRLRALQSRLHEMDQDWASDQCRVSCLHPKSTVDLAGPRPTSTSTSTCTGSSTGTMPLPTEIPWGIPDGFIDQARRAESKRRARSSYWEASARSYAPAASSPTCSHSLPTSCEPEQLPDPYEWSAAQKTNKTALEILNIVNKTIAQQYRRTEKQPRAYADILNFRDVRTRACKWLRSLDGHVQQVTDALQPESMWGTLLDEDELWEHRETREAVARLHDVAPFLSEIAVPRLCEMSARAERGAMLMEETEQRQRELQQELNKVIQDGWVVNSSDGTTAYLHFPAWTSFLPLWMNTSDWLVHEADNVSEVFYGRTWDFMRRRLDENNSRVLDEIIWSRWSLKDARKDPEGGETLCWGQRGVKEPKRGGNSWWDWFSRRRAKNSEQKGKSCGNPARRHG</sequence>
<protein>
    <submittedName>
        <fullName evidence="4">Uncharacterized protein</fullName>
    </submittedName>
</protein>
<dbReference type="Proteomes" id="UP000050424">
    <property type="component" value="Unassembled WGS sequence"/>
</dbReference>
<name>A0A0P7BMH2_9HYPO</name>
<dbReference type="OrthoDB" id="5100581at2759"/>
<keyword evidence="3" id="KW-0812">Transmembrane</keyword>
<organism evidence="4 5">
    <name type="scientific">Neonectria ditissima</name>
    <dbReference type="NCBI Taxonomy" id="78410"/>
    <lineage>
        <taxon>Eukaryota</taxon>
        <taxon>Fungi</taxon>
        <taxon>Dikarya</taxon>
        <taxon>Ascomycota</taxon>
        <taxon>Pezizomycotina</taxon>
        <taxon>Sordariomycetes</taxon>
        <taxon>Hypocreomycetidae</taxon>
        <taxon>Hypocreales</taxon>
        <taxon>Nectriaceae</taxon>
        <taxon>Neonectria</taxon>
    </lineage>
</organism>
<comment type="caution">
    <text evidence="4">The sequence shown here is derived from an EMBL/GenBank/DDBJ whole genome shotgun (WGS) entry which is preliminary data.</text>
</comment>
<keyword evidence="5" id="KW-1185">Reference proteome</keyword>
<feature type="transmembrane region" description="Helical" evidence="3">
    <location>
        <begin position="198"/>
        <end position="223"/>
    </location>
</feature>
<evidence type="ECO:0000313" key="5">
    <source>
        <dbReference type="Proteomes" id="UP000050424"/>
    </source>
</evidence>
<evidence type="ECO:0000256" key="3">
    <source>
        <dbReference type="SAM" id="Phobius"/>
    </source>
</evidence>